<evidence type="ECO:0000313" key="1">
    <source>
        <dbReference type="EMBL" id="QHN35168.1"/>
    </source>
</evidence>
<dbReference type="EMBL" id="CP045809">
    <property type="protein sequence ID" value="QHN35168.1"/>
    <property type="molecule type" value="Genomic_DNA"/>
</dbReference>
<keyword evidence="2" id="KW-1185">Reference proteome</keyword>
<evidence type="ECO:0008006" key="3">
    <source>
        <dbReference type="Google" id="ProtNLM"/>
    </source>
</evidence>
<dbReference type="RefSeq" id="WP_213249137.1">
    <property type="nucleotide sequence ID" value="NZ_CP045806.1"/>
</dbReference>
<accession>A0ABX6IH51</accession>
<sequence>MDICGECNHRFSDDEQYVILLLGCILSGSADPSEQSDVRVAERLRRSPGLASRIAAQRVLSVQDDEETVWWRPERHRLETVTVKNARGHVMYETGVPIHRAPNSVTFDALSIMTSDERAAFEQGPAGDSARGPLLPEAGTRALTRAVASADLVDGWVEVQSGRYRFMVDRNLSR</sequence>
<dbReference type="Proteomes" id="UP001059836">
    <property type="component" value="Chromosome"/>
</dbReference>
<name>A0ABX6IH51_9ACTN</name>
<proteinExistence type="predicted"/>
<reference evidence="1" key="1">
    <citation type="journal article" date="2021" name="Nat. Microbiol.">
        <title>Cocultivation of an ultrasmall environmental parasitic bacterium with lytic ability against bacteria associated with wastewater foams.</title>
        <authorList>
            <person name="Batinovic S."/>
            <person name="Rose J.J.A."/>
            <person name="Ratcliffe J."/>
            <person name="Seviour R.J."/>
            <person name="Petrovski S."/>
        </authorList>
    </citation>
    <scope>NUCLEOTIDE SEQUENCE</scope>
    <source>
        <strain evidence="1">CON9</strain>
    </source>
</reference>
<organism evidence="1 2">
    <name type="scientific">Gordonia pseudamarae</name>
    <dbReference type="NCBI Taxonomy" id="2831662"/>
    <lineage>
        <taxon>Bacteria</taxon>
        <taxon>Bacillati</taxon>
        <taxon>Actinomycetota</taxon>
        <taxon>Actinomycetes</taxon>
        <taxon>Mycobacteriales</taxon>
        <taxon>Gordoniaceae</taxon>
        <taxon>Gordonia</taxon>
    </lineage>
</organism>
<protein>
    <recommendedName>
        <fullName evidence="3">HNH endonuclease</fullName>
    </recommendedName>
</protein>
<evidence type="ECO:0000313" key="2">
    <source>
        <dbReference type="Proteomes" id="UP001059836"/>
    </source>
</evidence>
<gene>
    <name evidence="1" type="ORF">GII31_09985</name>
</gene>